<dbReference type="RefSeq" id="WP_170090547.1">
    <property type="nucleotide sequence ID" value="NZ_CP065330.1"/>
</dbReference>
<evidence type="ECO:0000313" key="1">
    <source>
        <dbReference type="EMBL" id="NME21240.1"/>
    </source>
</evidence>
<proteinExistence type="predicted"/>
<comment type="caution">
    <text evidence="1">The sequence shown here is derived from an EMBL/GenBank/DDBJ whole genome shotgun (WGS) entry which is preliminary data.</text>
</comment>
<name>A0AAW9ZGQ8_LIMRT</name>
<dbReference type="Proteomes" id="UP000587270">
    <property type="component" value="Unassembled WGS sequence"/>
</dbReference>
<dbReference type="AlphaFoldDB" id="A0AAW9ZGQ8"/>
<organism evidence="1 2">
    <name type="scientific">Limosilactobacillus reuteri</name>
    <name type="common">Lactobacillus reuteri</name>
    <dbReference type="NCBI Taxonomy" id="1598"/>
    <lineage>
        <taxon>Bacteria</taxon>
        <taxon>Bacillati</taxon>
        <taxon>Bacillota</taxon>
        <taxon>Bacilli</taxon>
        <taxon>Lactobacillales</taxon>
        <taxon>Lactobacillaceae</taxon>
        <taxon>Limosilactobacillus</taxon>
    </lineage>
</organism>
<protein>
    <recommendedName>
        <fullName evidence="3">Phage protein</fullName>
    </recommendedName>
</protein>
<accession>A0AAW9ZGQ8</accession>
<dbReference type="EMBL" id="JABAFN010000001">
    <property type="protein sequence ID" value="NME21240.1"/>
    <property type="molecule type" value="Genomic_DNA"/>
</dbReference>
<evidence type="ECO:0008006" key="3">
    <source>
        <dbReference type="Google" id="ProtNLM"/>
    </source>
</evidence>
<evidence type="ECO:0000313" key="2">
    <source>
        <dbReference type="Proteomes" id="UP000587270"/>
    </source>
</evidence>
<sequence>MDIVKEKVRKYNAVQFDQDFVNKYGLIKYPMVHEAIRPVQVFSEAKKGLFGRKHEVMQDVPVYEITKNYYIDNVFKRNSVNNRTEKCWVTSGDWIVTDEYGNSKVYSSKEFKEKFEKTDNQEGF</sequence>
<gene>
    <name evidence="1" type="ORF">HF865_00650</name>
</gene>
<reference evidence="1 2" key="1">
    <citation type="submission" date="2020-04" db="EMBL/GenBank/DDBJ databases">
        <authorList>
            <person name="Hitch T.C.A."/>
            <person name="Wylensek D."/>
            <person name="Clavel T."/>
        </authorList>
    </citation>
    <scope>NUCLEOTIDE SEQUENCE [LARGE SCALE GENOMIC DNA]</scope>
    <source>
        <strain evidence="1 2">WCA-386-APC-4I</strain>
    </source>
</reference>